<sequence length="114" mass="12531">MRLDLSVQNQDGGFSPVVVLLPESEPGTPHFTTDYLKKDTATRSEQGLGKLDNQELDDGLSDEPPRTIMLERPTSVLDASLKPEPSTGIEIEPAVPTENYCDTPPTPLRKSKLR</sequence>
<name>A0A3P7LYY6_DIBLA</name>
<organism evidence="2 3">
    <name type="scientific">Dibothriocephalus latus</name>
    <name type="common">Fish tapeworm</name>
    <name type="synonym">Diphyllobothrium latum</name>
    <dbReference type="NCBI Taxonomy" id="60516"/>
    <lineage>
        <taxon>Eukaryota</taxon>
        <taxon>Metazoa</taxon>
        <taxon>Spiralia</taxon>
        <taxon>Lophotrochozoa</taxon>
        <taxon>Platyhelminthes</taxon>
        <taxon>Cestoda</taxon>
        <taxon>Eucestoda</taxon>
        <taxon>Diphyllobothriidea</taxon>
        <taxon>Diphyllobothriidae</taxon>
        <taxon>Dibothriocephalus</taxon>
    </lineage>
</organism>
<reference evidence="2 3" key="1">
    <citation type="submission" date="2018-11" db="EMBL/GenBank/DDBJ databases">
        <authorList>
            <consortium name="Pathogen Informatics"/>
        </authorList>
    </citation>
    <scope>NUCLEOTIDE SEQUENCE [LARGE SCALE GENOMIC DNA]</scope>
</reference>
<feature type="region of interest" description="Disordered" evidence="1">
    <location>
        <begin position="23"/>
        <end position="114"/>
    </location>
</feature>
<evidence type="ECO:0000256" key="1">
    <source>
        <dbReference type="SAM" id="MobiDB-lite"/>
    </source>
</evidence>
<proteinExistence type="predicted"/>
<dbReference type="AlphaFoldDB" id="A0A3P7LYY6"/>
<evidence type="ECO:0000313" key="2">
    <source>
        <dbReference type="EMBL" id="VDN18620.1"/>
    </source>
</evidence>
<dbReference type="Proteomes" id="UP000281553">
    <property type="component" value="Unassembled WGS sequence"/>
</dbReference>
<dbReference type="EMBL" id="UYRU01069367">
    <property type="protein sequence ID" value="VDN18620.1"/>
    <property type="molecule type" value="Genomic_DNA"/>
</dbReference>
<dbReference type="OrthoDB" id="6276352at2759"/>
<evidence type="ECO:0000313" key="3">
    <source>
        <dbReference type="Proteomes" id="UP000281553"/>
    </source>
</evidence>
<protein>
    <submittedName>
        <fullName evidence="2">Uncharacterized protein</fullName>
    </submittedName>
</protein>
<accession>A0A3P7LYY6</accession>
<gene>
    <name evidence="2" type="ORF">DILT_LOCUS13229</name>
</gene>
<keyword evidence="3" id="KW-1185">Reference proteome</keyword>